<feature type="region of interest" description="Disordered" evidence="2">
    <location>
        <begin position="359"/>
        <end position="404"/>
    </location>
</feature>
<dbReference type="InterPro" id="IPR007346">
    <property type="entry name" value="Endonuclease-I"/>
</dbReference>
<feature type="chain" id="PRO_5039887774" evidence="3">
    <location>
        <begin position="39"/>
        <end position="645"/>
    </location>
</feature>
<evidence type="ECO:0000256" key="3">
    <source>
        <dbReference type="SAM" id="SignalP"/>
    </source>
</evidence>
<evidence type="ECO:0000313" key="4">
    <source>
        <dbReference type="EMBL" id="KAG7337189.1"/>
    </source>
</evidence>
<evidence type="ECO:0000256" key="2">
    <source>
        <dbReference type="SAM" id="MobiDB-lite"/>
    </source>
</evidence>
<dbReference type="PANTHER" id="PTHR33607:SF2">
    <property type="entry name" value="ENDONUCLEASE-1"/>
    <property type="match status" value="1"/>
</dbReference>
<keyword evidence="1" id="KW-0378">Hydrolase</keyword>
<dbReference type="AlphaFoldDB" id="A0A9K3K4V6"/>
<dbReference type="OrthoDB" id="2015847at2759"/>
<reference evidence="4" key="1">
    <citation type="journal article" date="2021" name="Sci. Rep.">
        <title>Diploid genomic architecture of Nitzschia inconspicua, an elite biomass production diatom.</title>
        <authorList>
            <person name="Oliver A."/>
            <person name="Podell S."/>
            <person name="Pinowska A."/>
            <person name="Traller J.C."/>
            <person name="Smith S.R."/>
            <person name="McClure R."/>
            <person name="Beliaev A."/>
            <person name="Bohutskyi P."/>
            <person name="Hill E.A."/>
            <person name="Rabines A."/>
            <person name="Zheng H."/>
            <person name="Allen L.Z."/>
            <person name="Kuo A."/>
            <person name="Grigoriev I.V."/>
            <person name="Allen A.E."/>
            <person name="Hazlebeck D."/>
            <person name="Allen E.E."/>
        </authorList>
    </citation>
    <scope>NUCLEOTIDE SEQUENCE</scope>
    <source>
        <strain evidence="4">Hildebrandi</strain>
    </source>
</reference>
<keyword evidence="5" id="KW-1185">Reference proteome</keyword>
<keyword evidence="4" id="KW-0255">Endonuclease</keyword>
<keyword evidence="4" id="KW-0540">Nuclease</keyword>
<keyword evidence="3" id="KW-0732">Signal</keyword>
<dbReference type="Pfam" id="PF04231">
    <property type="entry name" value="Endonuclease_1"/>
    <property type="match status" value="1"/>
</dbReference>
<accession>A0A9K3K4V6</accession>
<proteinExistence type="predicted"/>
<protein>
    <submittedName>
        <fullName evidence="4">Endonuclease I</fullName>
    </submittedName>
</protein>
<gene>
    <name evidence="4" type="ORF">IV203_017579</name>
</gene>
<name>A0A9K3K4V6_9STRA</name>
<comment type="caution">
    <text evidence="4">The sequence shown here is derived from an EMBL/GenBank/DDBJ whole genome shotgun (WGS) entry which is preliminary data.</text>
</comment>
<dbReference type="GO" id="GO:0004519">
    <property type="term" value="F:endonuclease activity"/>
    <property type="evidence" value="ECO:0007669"/>
    <property type="project" value="UniProtKB-KW"/>
</dbReference>
<dbReference type="EMBL" id="JAGRRH010000092">
    <property type="protein sequence ID" value="KAG7337189.1"/>
    <property type="molecule type" value="Genomic_DNA"/>
</dbReference>
<evidence type="ECO:0000256" key="1">
    <source>
        <dbReference type="ARBA" id="ARBA00022801"/>
    </source>
</evidence>
<reference evidence="4" key="2">
    <citation type="submission" date="2021-04" db="EMBL/GenBank/DDBJ databases">
        <authorList>
            <person name="Podell S."/>
        </authorList>
    </citation>
    <scope>NUCLEOTIDE SEQUENCE</scope>
    <source>
        <strain evidence="4">Hildebrandi</strain>
    </source>
</reference>
<sequence>MKITSNNRRSLSSWRLVTTLSCLLTAITTTSLITPTLADEEETSVHRTFSDCDVETYYESVRDSQTGLFLMDGLLDVRTSVNLLLHRTHRQMVRPTTSFVGRSVIPPPTTSTMTTAQALQVLDAGTEQSNSVQLIFTQTEMPADALGTEGGWEPGYLWDIRNVTVGDNSNDQETLAYALSDLYNLRPHHINIVRDAALQGLFYGNCFDCNANSINNSNNNGEDTIDSLFHDSTNIINKHSNDMLCLCQQEQALQPPEEVRGEIARALLYMDLRYGVATSASDGLDLILSDCPPTFDNENRRMGYFSRLVQWHLEYPPSDAEIKRNDDICQEYQGNRNPFIDFPEDSWSLLPFRRIDNEKCPEHNTTTDDPLVEESTEQGITTPEKDVGAETIAPSEETSSSVSGRFEETLPCDKFMAGDISFNMIDATTNSFGLVALWELPAGMELFVTSKPWDSLINSFREFGGSSIKLTVPNTGIQPSGKTFGHGDMQFLGDQWTPASETVFDISTNGAELYVYCTTTNANINALAAISTTGREFASLPPPLVPLGYGVLVLPSRSESVRYRYTGPILSIVDWYAKELIAVSNWESDFGDFNTAALNSINGNEETNGIGNANQIISGRQSSGSNKSTVWAGTITTVVLLLYMA</sequence>
<dbReference type="PANTHER" id="PTHR33607">
    <property type="entry name" value="ENDONUCLEASE-1"/>
    <property type="match status" value="1"/>
</dbReference>
<evidence type="ECO:0000313" key="5">
    <source>
        <dbReference type="Proteomes" id="UP000693970"/>
    </source>
</evidence>
<dbReference type="GO" id="GO:0016787">
    <property type="term" value="F:hydrolase activity"/>
    <property type="evidence" value="ECO:0007669"/>
    <property type="project" value="UniProtKB-KW"/>
</dbReference>
<dbReference type="Proteomes" id="UP000693970">
    <property type="component" value="Unassembled WGS sequence"/>
</dbReference>
<organism evidence="4 5">
    <name type="scientific">Nitzschia inconspicua</name>
    <dbReference type="NCBI Taxonomy" id="303405"/>
    <lineage>
        <taxon>Eukaryota</taxon>
        <taxon>Sar</taxon>
        <taxon>Stramenopiles</taxon>
        <taxon>Ochrophyta</taxon>
        <taxon>Bacillariophyta</taxon>
        <taxon>Bacillariophyceae</taxon>
        <taxon>Bacillariophycidae</taxon>
        <taxon>Bacillariales</taxon>
        <taxon>Bacillariaceae</taxon>
        <taxon>Nitzschia</taxon>
    </lineage>
</organism>
<feature type="signal peptide" evidence="3">
    <location>
        <begin position="1"/>
        <end position="38"/>
    </location>
</feature>